<dbReference type="Pfam" id="PF18818">
    <property type="entry name" value="MPTase-PolyVal"/>
    <property type="match status" value="1"/>
</dbReference>
<dbReference type="PIRSF" id="PIRSF037112">
    <property type="entry name" value="Antirestriction_ArdC"/>
    <property type="match status" value="1"/>
</dbReference>
<sequence length="345" mass="37547">MRVSPTVRARGKGRKSSASSAGTPNPAKARTEAEAARTNLYDEVTARIIGELEAGRFPWVQPWGRPDGDGSAVSPGLPRNALTARRYSGVNVLILWGAVIEQGFQSQAWLTFKQALEAGGCVRKGERGTTVVYADRFTPEAEKARARDEGGEARTIPFLKRFTVFNVAQCEGLRPGLAPEPAPLPERQIVPVAEQVIAASGIEFRVGGNRAFYVPAQDYVQVPPQPAFFEQINYYRTCLHELCHGSGHKSRLNRNLVNSFGSKDYAREELIAEMGSAFLCAALGIVPTVRHADYLGSWLDVLREDNRAIFRAASAASKAADWLLARHAVAQAEAAQSNTGERRAA</sequence>
<evidence type="ECO:0000313" key="4">
    <source>
        <dbReference type="EMBL" id="KEQ53288.1"/>
    </source>
</evidence>
<dbReference type="GO" id="GO:0003697">
    <property type="term" value="F:single-stranded DNA binding"/>
    <property type="evidence" value="ECO:0007669"/>
    <property type="project" value="InterPro"/>
</dbReference>
<dbReference type="Proteomes" id="UP000028411">
    <property type="component" value="Unassembled WGS sequence"/>
</dbReference>
<dbReference type="AlphaFoldDB" id="A0A081RDL5"/>
<evidence type="ECO:0000259" key="2">
    <source>
        <dbReference type="Pfam" id="PF08401"/>
    </source>
</evidence>
<dbReference type="InterPro" id="IPR013610">
    <property type="entry name" value="ArdC_N"/>
</dbReference>
<dbReference type="InterPro" id="IPR041459">
    <property type="entry name" value="MPTase-PolyVal"/>
</dbReference>
<dbReference type="Pfam" id="PF08401">
    <property type="entry name" value="ArdcN"/>
    <property type="match status" value="1"/>
</dbReference>
<feature type="domain" description="Polyvalent protein metallopeptidase" evidence="3">
    <location>
        <begin position="193"/>
        <end position="314"/>
    </location>
</feature>
<accession>A0A081RDL5</accession>
<evidence type="ECO:0000313" key="5">
    <source>
        <dbReference type="Proteomes" id="UP000028411"/>
    </source>
</evidence>
<dbReference type="EMBL" id="JFHR01000025">
    <property type="protein sequence ID" value="KEQ53288.1"/>
    <property type="molecule type" value="Genomic_DNA"/>
</dbReference>
<dbReference type="OrthoDB" id="9792687at2"/>
<evidence type="ECO:0000259" key="3">
    <source>
        <dbReference type="Pfam" id="PF18818"/>
    </source>
</evidence>
<proteinExistence type="predicted"/>
<name>A0A081RDL5_SPHCR</name>
<dbReference type="InterPro" id="IPR017113">
    <property type="entry name" value="Antirestriction_ArdC"/>
</dbReference>
<feature type="domain" description="N-terminal" evidence="2">
    <location>
        <begin position="39"/>
        <end position="165"/>
    </location>
</feature>
<feature type="region of interest" description="Disordered" evidence="1">
    <location>
        <begin position="1"/>
        <end position="34"/>
    </location>
</feature>
<comment type="caution">
    <text evidence="4">The sequence shown here is derived from an EMBL/GenBank/DDBJ whole genome shotgun (WGS) entry which is preliminary data.</text>
</comment>
<dbReference type="PATRIC" id="fig|46429.4.peg.2414"/>
<dbReference type="eggNOG" id="COG4227">
    <property type="taxonomic scope" value="Bacteria"/>
</dbReference>
<evidence type="ECO:0000256" key="1">
    <source>
        <dbReference type="SAM" id="MobiDB-lite"/>
    </source>
</evidence>
<organism evidence="4 5">
    <name type="scientific">Sphingobium chlorophenolicum</name>
    <dbReference type="NCBI Taxonomy" id="46429"/>
    <lineage>
        <taxon>Bacteria</taxon>
        <taxon>Pseudomonadati</taxon>
        <taxon>Pseudomonadota</taxon>
        <taxon>Alphaproteobacteria</taxon>
        <taxon>Sphingomonadales</taxon>
        <taxon>Sphingomonadaceae</taxon>
        <taxon>Sphingobium</taxon>
    </lineage>
</organism>
<protein>
    <submittedName>
        <fullName evidence="4">Antirestriction protein ArdC</fullName>
    </submittedName>
</protein>
<gene>
    <name evidence="4" type="ORF">BV95_02440</name>
</gene>
<dbReference type="RefSeq" id="WP_037451953.1">
    <property type="nucleotide sequence ID" value="NZ_JFHR01000025.1"/>
</dbReference>
<reference evidence="4 5" key="1">
    <citation type="submission" date="2014-02" db="EMBL/GenBank/DDBJ databases">
        <title>Whole genome sequence of Sphingobium chlorophenolicum NBRC 16172.</title>
        <authorList>
            <person name="Gan H.M."/>
            <person name="Gan H.Y."/>
            <person name="Chew T.H."/>
            <person name="Savka M.A."/>
        </authorList>
    </citation>
    <scope>NUCLEOTIDE SEQUENCE [LARGE SCALE GENOMIC DNA]</scope>
    <source>
        <strain evidence="4 5">NBRC 16172</strain>
    </source>
</reference>